<dbReference type="AlphaFoldDB" id="N1WU33"/>
<dbReference type="InterPro" id="IPR020103">
    <property type="entry name" value="PsdUridine_synth_cat_dom_sf"/>
</dbReference>
<dbReference type="STRING" id="1189619.pgond44_09151"/>
<dbReference type="PANTHER" id="PTHR21600:SF87">
    <property type="entry name" value="RNA PSEUDOURIDYLATE SYNTHASE DOMAIN-CONTAINING PROTEIN 1"/>
    <property type="match status" value="1"/>
</dbReference>
<dbReference type="Proteomes" id="UP000012317">
    <property type="component" value="Unassembled WGS sequence"/>
</dbReference>
<organism evidence="4 5">
    <name type="scientific">Psychroflexus gondwanensis ACAM 44</name>
    <dbReference type="NCBI Taxonomy" id="1189619"/>
    <lineage>
        <taxon>Bacteria</taxon>
        <taxon>Pseudomonadati</taxon>
        <taxon>Bacteroidota</taxon>
        <taxon>Flavobacteriia</taxon>
        <taxon>Flavobacteriales</taxon>
        <taxon>Flavobacteriaceae</taxon>
        <taxon>Psychroflexus</taxon>
    </lineage>
</organism>
<evidence type="ECO:0000259" key="3">
    <source>
        <dbReference type="Pfam" id="PF00849"/>
    </source>
</evidence>
<comment type="caution">
    <text evidence="4">The sequence shown here is derived from an EMBL/GenBank/DDBJ whole genome shotgun (WGS) entry which is preliminary data.</text>
</comment>
<dbReference type="Gene3D" id="3.30.2350.10">
    <property type="entry name" value="Pseudouridine synthase"/>
    <property type="match status" value="1"/>
</dbReference>
<dbReference type="GO" id="GO:0009982">
    <property type="term" value="F:pseudouridine synthase activity"/>
    <property type="evidence" value="ECO:0007669"/>
    <property type="project" value="InterPro"/>
</dbReference>
<dbReference type="Pfam" id="PF00849">
    <property type="entry name" value="PseudoU_synth_2"/>
    <property type="match status" value="1"/>
</dbReference>
<dbReference type="PROSITE" id="PS50889">
    <property type="entry name" value="S4"/>
    <property type="match status" value="1"/>
</dbReference>
<dbReference type="PANTHER" id="PTHR21600">
    <property type="entry name" value="MITOCHONDRIAL RNA PSEUDOURIDINE SYNTHASE"/>
    <property type="match status" value="1"/>
</dbReference>
<reference evidence="4 5" key="1">
    <citation type="journal article" date="2014" name="Genome Biol. Evol.">
        <title>Extensive gene acquisition in the extremely psychrophilic bacterial species Psychroflexus torquis and the link to sea-ice ecosystem specialism.</title>
        <authorList>
            <person name="Feng S."/>
            <person name="Powell S.M."/>
            <person name="Wilson R."/>
            <person name="Bowman J.P."/>
        </authorList>
    </citation>
    <scope>NUCLEOTIDE SEQUENCE [LARGE SCALE GENOMIC DNA]</scope>
    <source>
        <strain evidence="4 5">ACAM 44</strain>
    </source>
</reference>
<dbReference type="EMBL" id="APLF01000009">
    <property type="protein sequence ID" value="EMY80717.1"/>
    <property type="molecule type" value="Genomic_DNA"/>
</dbReference>
<dbReference type="GO" id="GO:0000455">
    <property type="term" value="P:enzyme-directed rRNA pseudouridine synthesis"/>
    <property type="evidence" value="ECO:0007669"/>
    <property type="project" value="TreeGrafter"/>
</dbReference>
<proteinExistence type="inferred from homology"/>
<dbReference type="RefSeq" id="WP_003440488.1">
    <property type="nucleotide sequence ID" value="NZ_APLF01000009.1"/>
</dbReference>
<evidence type="ECO:0000256" key="2">
    <source>
        <dbReference type="PROSITE-ProRule" id="PRU00182"/>
    </source>
</evidence>
<dbReference type="GO" id="GO:0003723">
    <property type="term" value="F:RNA binding"/>
    <property type="evidence" value="ECO:0007669"/>
    <property type="project" value="UniProtKB-KW"/>
</dbReference>
<dbReference type="CDD" id="cd02869">
    <property type="entry name" value="PseudoU_synth_RluA_like"/>
    <property type="match status" value="1"/>
</dbReference>
<dbReference type="PROSITE" id="PS01129">
    <property type="entry name" value="PSI_RLU"/>
    <property type="match status" value="1"/>
</dbReference>
<feature type="domain" description="Pseudouridine synthase RsuA/RluA-like" evidence="3">
    <location>
        <begin position="96"/>
        <end position="235"/>
    </location>
</feature>
<accession>N1WU33</accession>
<protein>
    <submittedName>
        <fullName evidence="4">Ribosomal large subunit pseudouridine synthase RluA</fullName>
    </submittedName>
</protein>
<dbReference type="GO" id="GO:0140098">
    <property type="term" value="F:catalytic activity, acting on RNA"/>
    <property type="evidence" value="ECO:0007669"/>
    <property type="project" value="UniProtKB-ARBA"/>
</dbReference>
<dbReference type="InterPro" id="IPR006145">
    <property type="entry name" value="PsdUridine_synth_RsuA/RluA"/>
</dbReference>
<dbReference type="SUPFAM" id="SSF55120">
    <property type="entry name" value="Pseudouridine synthase"/>
    <property type="match status" value="1"/>
</dbReference>
<dbReference type="SUPFAM" id="SSF55174">
    <property type="entry name" value="Alpha-L RNA-binding motif"/>
    <property type="match status" value="1"/>
</dbReference>
<sequence>MQNFKPGDCIESHHVLALEKKIRLQDYGFTVFESIKTKSALKKAIKKGLIFLNGRVAETSDWIEQGQILELYAEELHHKKKVFPLRLEVIFEDDSMAVVNKPEGYPTNGNYFKTIENALAFNLKVSSEKDKLPYPQPVHRLDNPTSGLLIIAKTLTSKSFLSVLFEHNKVHKTYLAIVEGHFDPLSDVISLDIDGKQSSTNYRVEKAFKINQEDFSVLSLKPSSGRTHQLRIHLSKIGHPIVGDKTYGSLKTSNTLMLFASSLELHHPKTNKRLSFETELPHKFVKFINRSL</sequence>
<comment type="similarity">
    <text evidence="1">Belongs to the pseudouridine synthase RluA family.</text>
</comment>
<dbReference type="PATRIC" id="fig|1189619.4.peg.1886"/>
<name>N1WU33_9FLAO</name>
<evidence type="ECO:0000256" key="1">
    <source>
        <dbReference type="ARBA" id="ARBA00010876"/>
    </source>
</evidence>
<evidence type="ECO:0000313" key="4">
    <source>
        <dbReference type="EMBL" id="EMY80717.1"/>
    </source>
</evidence>
<evidence type="ECO:0000313" key="5">
    <source>
        <dbReference type="Proteomes" id="UP000012317"/>
    </source>
</evidence>
<keyword evidence="5" id="KW-1185">Reference proteome</keyword>
<gene>
    <name evidence="4" type="ORF">pgond44_09151</name>
</gene>
<keyword evidence="2" id="KW-0694">RNA-binding</keyword>
<dbReference type="InterPro" id="IPR050188">
    <property type="entry name" value="RluA_PseudoU_synthase"/>
</dbReference>
<dbReference type="eggNOG" id="COG0564">
    <property type="taxonomic scope" value="Bacteria"/>
</dbReference>
<dbReference type="InterPro" id="IPR006224">
    <property type="entry name" value="PsdUridine_synth_RluA-like_CS"/>
</dbReference>